<accession>A0A4P6PWS6</accession>
<keyword evidence="5" id="KW-0846">Cobalamin</keyword>
<gene>
    <name evidence="9" type="primary">mutA</name>
    <name evidence="9" type="ORF">EKD16_01465</name>
</gene>
<name>A0A4P6PWS6_9ACTN</name>
<dbReference type="Pfam" id="PF01642">
    <property type="entry name" value="MM_CoA_mutase"/>
    <property type="match status" value="1"/>
</dbReference>
<dbReference type="SUPFAM" id="SSF51703">
    <property type="entry name" value="Cobalamin (vitamin B12)-dependent enzymes"/>
    <property type="match status" value="1"/>
</dbReference>
<evidence type="ECO:0000256" key="6">
    <source>
        <dbReference type="ARBA" id="ARBA00023235"/>
    </source>
</evidence>
<evidence type="ECO:0000256" key="5">
    <source>
        <dbReference type="ARBA" id="ARBA00022628"/>
    </source>
</evidence>
<proteinExistence type="inferred from homology"/>
<feature type="domain" description="Methylmalonyl-CoA mutase alpha/beta chain catalytic" evidence="8">
    <location>
        <begin position="156"/>
        <end position="490"/>
    </location>
</feature>
<dbReference type="PANTHER" id="PTHR48101:SF4">
    <property type="entry name" value="METHYLMALONYL-COA MUTASE, MITOCHONDRIAL"/>
    <property type="match status" value="1"/>
</dbReference>
<reference evidence="9 10" key="1">
    <citation type="submission" date="2019-02" db="EMBL/GenBank/DDBJ databases">
        <authorList>
            <person name="Khodamoradi S."/>
            <person name="Hahnke R.L."/>
            <person name="Kaempfer P."/>
            <person name="Schumann P."/>
            <person name="Rohde M."/>
            <person name="Steinert M."/>
            <person name="Luzhetskyy A."/>
            <person name="Wink J."/>
            <person name="Ruckert C."/>
        </authorList>
    </citation>
    <scope>NUCLEOTIDE SEQUENCE [LARGE SCALE GENOMIC DNA]</scope>
    <source>
        <strain evidence="9 10">M2</strain>
    </source>
</reference>
<evidence type="ECO:0000256" key="4">
    <source>
        <dbReference type="ARBA" id="ARBA00012398"/>
    </source>
</evidence>
<evidence type="ECO:0000256" key="7">
    <source>
        <dbReference type="ARBA" id="ARBA00023285"/>
    </source>
</evidence>
<comment type="cofactor">
    <cofactor evidence="1">
        <name>adenosylcob(III)alamin</name>
        <dbReference type="ChEBI" id="CHEBI:18408"/>
    </cofactor>
</comment>
<evidence type="ECO:0000313" key="10">
    <source>
        <dbReference type="Proteomes" id="UP000292235"/>
    </source>
</evidence>
<keyword evidence="7" id="KW-0170">Cobalt</keyword>
<evidence type="ECO:0000259" key="8">
    <source>
        <dbReference type="Pfam" id="PF01642"/>
    </source>
</evidence>
<dbReference type="PROSITE" id="PS00544">
    <property type="entry name" value="METMALONYL_COA_MUTASE"/>
    <property type="match status" value="1"/>
</dbReference>
<dbReference type="Gene3D" id="3.20.20.240">
    <property type="entry name" value="Methylmalonyl-CoA mutase"/>
    <property type="match status" value="1"/>
</dbReference>
<dbReference type="InterPro" id="IPR016176">
    <property type="entry name" value="Cbl-dep_enz_cat"/>
</dbReference>
<dbReference type="AlphaFoldDB" id="A0A4P6PWS6"/>
<dbReference type="KEGG" id="strr:EKD16_01465"/>
<dbReference type="EC" id="5.4.99.2" evidence="4"/>
<evidence type="ECO:0000256" key="2">
    <source>
        <dbReference type="ARBA" id="ARBA00008465"/>
    </source>
</evidence>
<evidence type="ECO:0000313" key="9">
    <source>
        <dbReference type="EMBL" id="QBI52110.1"/>
    </source>
</evidence>
<dbReference type="EMBL" id="CP036455">
    <property type="protein sequence ID" value="QBI52110.1"/>
    <property type="molecule type" value="Genomic_DNA"/>
</dbReference>
<comment type="subunit">
    <text evidence="3">Heterodimer of an alpha and a beta chain.</text>
</comment>
<dbReference type="Gene3D" id="3.40.50.280">
    <property type="entry name" value="Cobalamin-binding domain"/>
    <property type="match status" value="1"/>
</dbReference>
<evidence type="ECO:0000256" key="1">
    <source>
        <dbReference type="ARBA" id="ARBA00001922"/>
    </source>
</evidence>
<organism evidence="9 10">
    <name type="scientific">Streptomonospora litoralis</name>
    <dbReference type="NCBI Taxonomy" id="2498135"/>
    <lineage>
        <taxon>Bacteria</taxon>
        <taxon>Bacillati</taxon>
        <taxon>Actinomycetota</taxon>
        <taxon>Actinomycetes</taxon>
        <taxon>Streptosporangiales</taxon>
        <taxon>Nocardiopsidaceae</taxon>
        <taxon>Streptomonospora</taxon>
    </lineage>
</organism>
<keyword evidence="6 9" id="KW-0413">Isomerase</keyword>
<evidence type="ECO:0000256" key="3">
    <source>
        <dbReference type="ARBA" id="ARBA00011870"/>
    </source>
</evidence>
<dbReference type="Proteomes" id="UP000292235">
    <property type="component" value="Chromosome"/>
</dbReference>
<dbReference type="GO" id="GO:0004494">
    <property type="term" value="F:methylmalonyl-CoA mutase activity"/>
    <property type="evidence" value="ECO:0007669"/>
    <property type="project" value="UniProtKB-EC"/>
</dbReference>
<comment type="similarity">
    <text evidence="2">Belongs to the methylmalonyl-CoA mutase family.</text>
</comment>
<dbReference type="InterPro" id="IPR058549">
    <property type="entry name" value="MeMalonylCoA_mutase_a/b_site"/>
</dbReference>
<dbReference type="PANTHER" id="PTHR48101">
    <property type="entry name" value="METHYLMALONYL-COA MUTASE, MITOCHONDRIAL-RELATED"/>
    <property type="match status" value="1"/>
</dbReference>
<protein>
    <recommendedName>
        <fullName evidence="4">methylmalonyl-CoA mutase</fullName>
        <ecNumber evidence="4">5.4.99.2</ecNumber>
    </recommendedName>
</protein>
<sequence length="642" mass="66547">MLPTIRYMETPESGPRTAHGDLAADHESAAGFPGATYEQWRELVAQVLRKAGAEVDPDAPAPEAALATTTYDGITLGPLYTVGDDIDSGFPGAAPFTRGGRPQGAVIEGWEVRQQHRDPRPERARQAVSADLMGGVGALWLVCGDAGIPTGGIGEVLADVHLDLAPVTLEAGADYEAAARELLSAWSDREPPDSALAGGLGIDPLTTAARTGEPVDAEGAARFAVEAASRHPGLRLFTADAACCHEAGGSPAQELGAAMAAGVAYLRALAGAGTGLADAARRIEFRFAASADQFATIAKLRAARAMWNRVLQACGLEAADRPPMRQHAVTSAAMATRRDPHVNMVRSTLACFAAGVGGADAVTVLPFDHALGLPDDFARRIARNTQALLVEEAHLARVVDPAGGSFYVERLTADLYGAGWAFFQRLEAAGGMADAVSGGMLAAELDEVWQRRRDAIAHRRDPITGVTEFPDLDEEPIEREPLPTAASAASALPRRRYAQDFEELRDRSDAHRAATGARPRVFLATLGPVATHTARAAFAGNLLRVGGIEAAGGESAGGAEEAVAAFSASGARVACLCGSDKVYAEHAADTAAALKDAGAERVLLAGRPAAVSEGAAVDDFCFAGCDALGLLAGLHDVLGVGR</sequence>
<keyword evidence="10" id="KW-1185">Reference proteome</keyword>
<dbReference type="InterPro" id="IPR006099">
    <property type="entry name" value="MeMalonylCoA_mutase_a/b_cat"/>
</dbReference>
<dbReference type="GO" id="GO:0031419">
    <property type="term" value="F:cobalamin binding"/>
    <property type="evidence" value="ECO:0007669"/>
    <property type="project" value="UniProtKB-KW"/>
</dbReference>
<dbReference type="CDD" id="cd03677">
    <property type="entry name" value="MM_CoA_mutase_beta"/>
    <property type="match status" value="1"/>
</dbReference>